<dbReference type="Proteomes" id="UP000475325">
    <property type="component" value="Unassembled WGS sequence"/>
</dbReference>
<comment type="similarity">
    <text evidence="1">Belongs to the peptidase A1 family.</text>
</comment>
<dbReference type="EMBL" id="WIQW01000003">
    <property type="protein sequence ID" value="KAF3112122.1"/>
    <property type="molecule type" value="Genomic_DNA"/>
</dbReference>
<dbReference type="AlphaFoldDB" id="A0A7C8JJ53"/>
<proteinExistence type="inferred from homology"/>
<keyword evidence="2" id="KW-1133">Transmembrane helix</keyword>
<feature type="transmembrane region" description="Helical" evidence="2">
    <location>
        <begin position="494"/>
        <end position="515"/>
    </location>
</feature>
<dbReference type="GO" id="GO:0004190">
    <property type="term" value="F:aspartic-type endopeptidase activity"/>
    <property type="evidence" value="ECO:0007669"/>
    <property type="project" value="InterPro"/>
</dbReference>
<feature type="transmembrane region" description="Helical" evidence="2">
    <location>
        <begin position="44"/>
        <end position="64"/>
    </location>
</feature>
<dbReference type="InterPro" id="IPR001461">
    <property type="entry name" value="Aspartic_peptidase_A1"/>
</dbReference>
<evidence type="ECO:0000256" key="1">
    <source>
        <dbReference type="ARBA" id="ARBA00007447"/>
    </source>
</evidence>
<reference evidence="4 5" key="1">
    <citation type="submission" date="2019-06" db="EMBL/GenBank/DDBJ databases">
        <authorList>
            <person name="Palmer J.M."/>
        </authorList>
    </citation>
    <scope>NUCLEOTIDE SEQUENCE [LARGE SCALE GENOMIC DNA]</scope>
    <source>
        <strain evidence="4 5">TWF102</strain>
    </source>
</reference>
<evidence type="ECO:0000256" key="2">
    <source>
        <dbReference type="SAM" id="Phobius"/>
    </source>
</evidence>
<dbReference type="PROSITE" id="PS51767">
    <property type="entry name" value="PEPTIDASE_A1"/>
    <property type="match status" value="1"/>
</dbReference>
<dbReference type="Gene3D" id="2.40.70.10">
    <property type="entry name" value="Acid Proteases"/>
    <property type="match status" value="2"/>
</dbReference>
<dbReference type="GO" id="GO:0006508">
    <property type="term" value="P:proteolysis"/>
    <property type="evidence" value="ECO:0007669"/>
    <property type="project" value="InterPro"/>
</dbReference>
<evidence type="ECO:0000313" key="5">
    <source>
        <dbReference type="Proteomes" id="UP000475325"/>
    </source>
</evidence>
<feature type="transmembrane region" description="Helical" evidence="2">
    <location>
        <begin position="12"/>
        <end position="32"/>
    </location>
</feature>
<evidence type="ECO:0000313" key="4">
    <source>
        <dbReference type="EMBL" id="KAF3112122.1"/>
    </source>
</evidence>
<comment type="caution">
    <text evidence="4">The sequence shown here is derived from an EMBL/GenBank/DDBJ whole genome shotgun (WGS) entry which is preliminary data.</text>
</comment>
<feature type="domain" description="Peptidase A1" evidence="3">
    <location>
        <begin position="115"/>
        <end position="446"/>
    </location>
</feature>
<gene>
    <name evidence="4" type="ORF">TWF102_005863</name>
</gene>
<name>A0A7C8JJ53_ORBOL</name>
<dbReference type="InterPro" id="IPR021109">
    <property type="entry name" value="Peptidase_aspartic_dom_sf"/>
</dbReference>
<keyword evidence="2" id="KW-0812">Transmembrane</keyword>
<keyword evidence="2" id="KW-0472">Membrane</keyword>
<dbReference type="InterPro" id="IPR033121">
    <property type="entry name" value="PEPTIDASE_A1"/>
</dbReference>
<sequence length="572" mass="62598">MTHPDGTIPMDLFVCISTTCPIFYWLAESLVIYSLEYSMKDNSWFRVVISIPVICFLLSFAYVAQHDGNTVQEFLGFRRSFSILRSKVKRADKSHVVLLTDFSYIRGGGVQDFDVITNLTIGGNQNLVLSVTPQHVTWVPQEPGSVVDFCNAKNSENTMGCEAAGRSNFYKAAGNTRTDGFSFDESYLDVSINETATGYWVEDTITADGIDVRLQFGVALQWHTSPILGLGIQPVNQNRRRPGYLDALKQQGKITGRFCSLYNHMTPNTTGEIVLGGVDASKFQGRLAVWDRMGIPGEIDAPSVRISNGTGRFKGPYENLGKPLAIVDPLARSLFIPGNMYTELITTLDAYGLQKNEFNNLALPCDRNYSPDDFLELSFNELVIKIEFNHLKGIKFNNSLGLCELSVFPTERVLNITKQWSFVLGGPFFRAAYTVLGVETNITGIGVLNPSPVGRDIIELGGSFGTSLDEIQGGSSPPPSTTAGSGRALSSGGIAGVVIAVVFVLVAALGAVFFIRRKRKSIPDIPSPEGYPSELSPNVRPTSELEAKIAVPVSHELPVYLATYELEAEARR</sequence>
<dbReference type="SUPFAM" id="SSF50630">
    <property type="entry name" value="Acid proteases"/>
    <property type="match status" value="1"/>
</dbReference>
<organism evidence="4 5">
    <name type="scientific">Orbilia oligospora</name>
    <name type="common">Nematode-trapping fungus</name>
    <name type="synonym">Arthrobotrys oligospora</name>
    <dbReference type="NCBI Taxonomy" id="2813651"/>
    <lineage>
        <taxon>Eukaryota</taxon>
        <taxon>Fungi</taxon>
        <taxon>Dikarya</taxon>
        <taxon>Ascomycota</taxon>
        <taxon>Pezizomycotina</taxon>
        <taxon>Orbiliomycetes</taxon>
        <taxon>Orbiliales</taxon>
        <taxon>Orbiliaceae</taxon>
        <taxon>Orbilia</taxon>
    </lineage>
</organism>
<accession>A0A7C8JJ53</accession>
<dbReference type="PANTHER" id="PTHR47966:SF65">
    <property type="entry name" value="ASPARTIC-TYPE ENDOPEPTIDASE"/>
    <property type="match status" value="1"/>
</dbReference>
<evidence type="ECO:0000259" key="3">
    <source>
        <dbReference type="PROSITE" id="PS51767"/>
    </source>
</evidence>
<dbReference type="PANTHER" id="PTHR47966">
    <property type="entry name" value="BETA-SITE APP-CLEAVING ENZYME, ISOFORM A-RELATED"/>
    <property type="match status" value="1"/>
</dbReference>
<dbReference type="Pfam" id="PF00026">
    <property type="entry name" value="Asp"/>
    <property type="match status" value="1"/>
</dbReference>
<protein>
    <recommendedName>
        <fullName evidence="3">Peptidase A1 domain-containing protein</fullName>
    </recommendedName>
</protein>